<protein>
    <submittedName>
        <fullName evidence="2">Uncharacterized protein</fullName>
    </submittedName>
</protein>
<evidence type="ECO:0000313" key="2">
    <source>
        <dbReference type="EMBL" id="GAA0168560.1"/>
    </source>
</evidence>
<evidence type="ECO:0000256" key="1">
    <source>
        <dbReference type="SAM" id="Phobius"/>
    </source>
</evidence>
<keyword evidence="1" id="KW-0812">Transmembrane</keyword>
<feature type="transmembrane region" description="Helical" evidence="1">
    <location>
        <begin position="6"/>
        <end position="25"/>
    </location>
</feature>
<sequence length="113" mass="12652">MDHLPVYVAIGMIMLSVGFGIHTIMQQTARAPNVSVKKSRRGTIPEVEEPETVTRDSERFLSKSWFRQLAHVQDFDREEVMPDPIRGDAYAASDKGKARAVTLKDVGVDPKVQ</sequence>
<dbReference type="Proteomes" id="UP001454036">
    <property type="component" value="Unassembled WGS sequence"/>
</dbReference>
<accession>A0AAV3R071</accession>
<keyword evidence="3" id="KW-1185">Reference proteome</keyword>
<proteinExistence type="predicted"/>
<comment type="caution">
    <text evidence="2">The sequence shown here is derived from an EMBL/GenBank/DDBJ whole genome shotgun (WGS) entry which is preliminary data.</text>
</comment>
<keyword evidence="1" id="KW-1133">Transmembrane helix</keyword>
<reference evidence="2 3" key="1">
    <citation type="submission" date="2024-01" db="EMBL/GenBank/DDBJ databases">
        <title>The complete chloroplast genome sequence of Lithospermum erythrorhizon: insights into the phylogenetic relationship among Boraginaceae species and the maternal lineages of purple gromwells.</title>
        <authorList>
            <person name="Okada T."/>
            <person name="Watanabe K."/>
        </authorList>
    </citation>
    <scope>NUCLEOTIDE SEQUENCE [LARGE SCALE GENOMIC DNA]</scope>
</reference>
<organism evidence="2 3">
    <name type="scientific">Lithospermum erythrorhizon</name>
    <name type="common">Purple gromwell</name>
    <name type="synonym">Lithospermum officinale var. erythrorhizon</name>
    <dbReference type="NCBI Taxonomy" id="34254"/>
    <lineage>
        <taxon>Eukaryota</taxon>
        <taxon>Viridiplantae</taxon>
        <taxon>Streptophyta</taxon>
        <taxon>Embryophyta</taxon>
        <taxon>Tracheophyta</taxon>
        <taxon>Spermatophyta</taxon>
        <taxon>Magnoliopsida</taxon>
        <taxon>eudicotyledons</taxon>
        <taxon>Gunneridae</taxon>
        <taxon>Pentapetalae</taxon>
        <taxon>asterids</taxon>
        <taxon>lamiids</taxon>
        <taxon>Boraginales</taxon>
        <taxon>Boraginaceae</taxon>
        <taxon>Boraginoideae</taxon>
        <taxon>Lithospermeae</taxon>
        <taxon>Lithospermum</taxon>
    </lineage>
</organism>
<dbReference type="EMBL" id="BAABME010023671">
    <property type="protein sequence ID" value="GAA0168560.1"/>
    <property type="molecule type" value="Genomic_DNA"/>
</dbReference>
<name>A0AAV3R071_LITER</name>
<dbReference type="PANTHER" id="PTHR33919">
    <property type="entry name" value="OS09G0127700 PROTEIN"/>
    <property type="match status" value="1"/>
</dbReference>
<gene>
    <name evidence="2" type="ORF">LIER_40590</name>
</gene>
<keyword evidence="1" id="KW-0472">Membrane</keyword>
<evidence type="ECO:0000313" key="3">
    <source>
        <dbReference type="Proteomes" id="UP001454036"/>
    </source>
</evidence>
<dbReference type="PANTHER" id="PTHR33919:SF11">
    <property type="entry name" value="EXPRESSED PROTEIN"/>
    <property type="match status" value="1"/>
</dbReference>
<dbReference type="AlphaFoldDB" id="A0AAV3R071"/>